<accession>A0AAE1E3A4</accession>
<reference evidence="1" key="1">
    <citation type="journal article" date="2023" name="G3 (Bethesda)">
        <title>A reference genome for the long-term kleptoplast-retaining sea slug Elysia crispata morphotype clarki.</title>
        <authorList>
            <person name="Eastman K.E."/>
            <person name="Pendleton A.L."/>
            <person name="Shaikh M.A."/>
            <person name="Suttiyut T."/>
            <person name="Ogas R."/>
            <person name="Tomko P."/>
            <person name="Gavelis G."/>
            <person name="Widhalm J.R."/>
            <person name="Wisecaver J.H."/>
        </authorList>
    </citation>
    <scope>NUCLEOTIDE SEQUENCE</scope>
    <source>
        <strain evidence="1">ECLA1</strain>
    </source>
</reference>
<evidence type="ECO:0000313" key="2">
    <source>
        <dbReference type="Proteomes" id="UP001283361"/>
    </source>
</evidence>
<dbReference type="AlphaFoldDB" id="A0AAE1E3A4"/>
<protein>
    <submittedName>
        <fullName evidence="1">Uncharacterized protein</fullName>
    </submittedName>
</protein>
<dbReference type="EMBL" id="JAWDGP010001353">
    <property type="protein sequence ID" value="KAK3792661.1"/>
    <property type="molecule type" value="Genomic_DNA"/>
</dbReference>
<keyword evidence="2" id="KW-1185">Reference proteome</keyword>
<evidence type="ECO:0000313" key="1">
    <source>
        <dbReference type="EMBL" id="KAK3792661.1"/>
    </source>
</evidence>
<sequence length="107" mass="12180">MKFLSSDEDLRDIVPRSLGSLPHMSSFTNGYVAQRASSIWDYFWGSITKSFQCPGQLLGMWHKELPMSWSTTGDVAQRAFNVLVCWSRCKTKSFQSPGSLLGMYHKH</sequence>
<comment type="caution">
    <text evidence="1">The sequence shown here is derived from an EMBL/GenBank/DDBJ whole genome shotgun (WGS) entry which is preliminary data.</text>
</comment>
<proteinExistence type="predicted"/>
<name>A0AAE1E3A4_9GAST</name>
<dbReference type="Proteomes" id="UP001283361">
    <property type="component" value="Unassembled WGS sequence"/>
</dbReference>
<organism evidence="1 2">
    <name type="scientific">Elysia crispata</name>
    <name type="common">lettuce slug</name>
    <dbReference type="NCBI Taxonomy" id="231223"/>
    <lineage>
        <taxon>Eukaryota</taxon>
        <taxon>Metazoa</taxon>
        <taxon>Spiralia</taxon>
        <taxon>Lophotrochozoa</taxon>
        <taxon>Mollusca</taxon>
        <taxon>Gastropoda</taxon>
        <taxon>Heterobranchia</taxon>
        <taxon>Euthyneura</taxon>
        <taxon>Panpulmonata</taxon>
        <taxon>Sacoglossa</taxon>
        <taxon>Placobranchoidea</taxon>
        <taxon>Plakobranchidae</taxon>
        <taxon>Elysia</taxon>
    </lineage>
</organism>
<gene>
    <name evidence="1" type="ORF">RRG08_032298</name>
</gene>